<protein>
    <recommendedName>
        <fullName evidence="3">Ig-like domain-containing protein</fullName>
    </recommendedName>
</protein>
<name>A0A3B3C2R6_ORYME</name>
<dbReference type="GO" id="GO:0070374">
    <property type="term" value="P:positive regulation of ERK1 and ERK2 cascade"/>
    <property type="evidence" value="ECO:0007669"/>
    <property type="project" value="TreeGrafter"/>
</dbReference>
<dbReference type="PANTHER" id="PTHR11422:SF5">
    <property type="entry name" value="DIVERSE IMMUNOGLOBULIN DOMAIN-CONTAINING PROTEIN 1.1 ISOFORM X1-RELATED"/>
    <property type="match status" value="1"/>
</dbReference>
<reference evidence="1" key="1">
    <citation type="submission" date="2025-08" db="UniProtKB">
        <authorList>
            <consortium name="Ensembl"/>
        </authorList>
    </citation>
    <scope>IDENTIFICATION</scope>
</reference>
<dbReference type="SUPFAM" id="SSF48726">
    <property type="entry name" value="Immunoglobulin"/>
    <property type="match status" value="2"/>
</dbReference>
<organism evidence="1 2">
    <name type="scientific">Oryzias melastigma</name>
    <name type="common">Marine medaka</name>
    <dbReference type="NCBI Taxonomy" id="30732"/>
    <lineage>
        <taxon>Eukaryota</taxon>
        <taxon>Metazoa</taxon>
        <taxon>Chordata</taxon>
        <taxon>Craniata</taxon>
        <taxon>Vertebrata</taxon>
        <taxon>Euteleostomi</taxon>
        <taxon>Actinopterygii</taxon>
        <taxon>Neopterygii</taxon>
        <taxon>Teleostei</taxon>
        <taxon>Neoteleostei</taxon>
        <taxon>Acanthomorphata</taxon>
        <taxon>Ovalentaria</taxon>
        <taxon>Atherinomorphae</taxon>
        <taxon>Beloniformes</taxon>
        <taxon>Adrianichthyidae</taxon>
        <taxon>Oryziinae</taxon>
        <taxon>Oryzias</taxon>
    </lineage>
</organism>
<dbReference type="GO" id="GO:0042110">
    <property type="term" value="P:T cell activation"/>
    <property type="evidence" value="ECO:0007669"/>
    <property type="project" value="TreeGrafter"/>
</dbReference>
<dbReference type="PANTHER" id="PTHR11422">
    <property type="entry name" value="T-CELL SURFACE GLYCOPROTEIN CD4"/>
    <property type="match status" value="1"/>
</dbReference>
<dbReference type="GO" id="GO:0042289">
    <property type="term" value="F:MHC class II protein binding"/>
    <property type="evidence" value="ECO:0007669"/>
    <property type="project" value="TreeGrafter"/>
</dbReference>
<sequence length="233" mass="26319">CSDQCPSVFWMYRRNFIDDYTSPEIISFQGKINQSLPRASRMSVTSNCSLLIRNLHSEDAGLYGFGLAEFLEILSSDNCSLLIRNLHSEDAGLYGCAWISVSDLSMFLTTLDSEYSDVSGRVDLICSVKYFHKPCGCEQNSIIWMDETGSQLTGKGVGFEFRGQTHCVSILTLKHQSGSNKKFTCQFIEDDKVKIDAVYVGNFSGKTVFLVFLLSVQSEFIFEFLKSEERFVR</sequence>
<dbReference type="Proteomes" id="UP000261560">
    <property type="component" value="Unplaced"/>
</dbReference>
<dbReference type="AlphaFoldDB" id="A0A3B3C2R6"/>
<dbReference type="GO" id="GO:0035723">
    <property type="term" value="P:interleukin-15-mediated signaling pathway"/>
    <property type="evidence" value="ECO:0007669"/>
    <property type="project" value="TreeGrafter"/>
</dbReference>
<reference evidence="1" key="2">
    <citation type="submission" date="2025-09" db="UniProtKB">
        <authorList>
            <consortium name="Ensembl"/>
        </authorList>
    </citation>
    <scope>IDENTIFICATION</scope>
</reference>
<dbReference type="GO" id="GO:1990782">
    <property type="term" value="F:protein tyrosine kinase binding"/>
    <property type="evidence" value="ECO:0007669"/>
    <property type="project" value="TreeGrafter"/>
</dbReference>
<evidence type="ECO:0000313" key="1">
    <source>
        <dbReference type="Ensembl" id="ENSOMEP00000012115.1"/>
    </source>
</evidence>
<evidence type="ECO:0000313" key="2">
    <source>
        <dbReference type="Proteomes" id="UP000261560"/>
    </source>
</evidence>
<proteinExistence type="predicted"/>
<accession>A0A3B3C2R6</accession>
<dbReference type="InterPro" id="IPR013783">
    <property type="entry name" value="Ig-like_fold"/>
</dbReference>
<dbReference type="GO" id="GO:0045121">
    <property type="term" value="C:membrane raft"/>
    <property type="evidence" value="ECO:0007669"/>
    <property type="project" value="TreeGrafter"/>
</dbReference>
<dbReference type="GO" id="GO:0009897">
    <property type="term" value="C:external side of plasma membrane"/>
    <property type="evidence" value="ECO:0007669"/>
    <property type="project" value="TreeGrafter"/>
</dbReference>
<evidence type="ECO:0008006" key="3">
    <source>
        <dbReference type="Google" id="ProtNLM"/>
    </source>
</evidence>
<dbReference type="InterPro" id="IPR036179">
    <property type="entry name" value="Ig-like_dom_sf"/>
</dbReference>
<keyword evidence="2" id="KW-1185">Reference proteome</keyword>
<dbReference type="Ensembl" id="ENSOMET00000032578.1">
    <property type="protein sequence ID" value="ENSOMEP00000012115.1"/>
    <property type="gene ID" value="ENSOMEG00000013493.1"/>
</dbReference>
<dbReference type="Gene3D" id="2.60.40.10">
    <property type="entry name" value="Immunoglobulins"/>
    <property type="match status" value="1"/>
</dbReference>
<dbReference type="GeneTree" id="ENSGT00970000193439"/>